<dbReference type="FunFam" id="3.40.50.720:FF:000084">
    <property type="entry name" value="Short-chain dehydrogenase reductase"/>
    <property type="match status" value="1"/>
</dbReference>
<dbReference type="Pfam" id="PF13561">
    <property type="entry name" value="adh_short_C2"/>
    <property type="match status" value="1"/>
</dbReference>
<dbReference type="SUPFAM" id="SSF51735">
    <property type="entry name" value="NAD(P)-binding Rossmann-fold domains"/>
    <property type="match status" value="1"/>
</dbReference>
<dbReference type="Proteomes" id="UP000029436">
    <property type="component" value="Unassembled WGS sequence"/>
</dbReference>
<evidence type="ECO:0000313" key="6">
    <source>
        <dbReference type="Proteomes" id="UP000029436"/>
    </source>
</evidence>
<dbReference type="PANTHER" id="PTHR24321:SF8">
    <property type="entry name" value="ESTRADIOL 17-BETA-DEHYDROGENASE 8-RELATED"/>
    <property type="match status" value="1"/>
</dbReference>
<gene>
    <name evidence="3" type="ORF">JV38_01850</name>
    <name evidence="4" type="ORF">KU73_05575</name>
</gene>
<protein>
    <submittedName>
        <fullName evidence="3">Short-chain dehydrogenase</fullName>
    </submittedName>
</protein>
<evidence type="ECO:0000313" key="4">
    <source>
        <dbReference type="EMBL" id="KGA29889.1"/>
    </source>
</evidence>
<dbReference type="EMBL" id="JQHP01000001">
    <property type="protein sequence ID" value="KFX09687.1"/>
    <property type="molecule type" value="Genomic_DNA"/>
</dbReference>
<dbReference type="PRINTS" id="PR00080">
    <property type="entry name" value="SDRFAMILY"/>
</dbReference>
<evidence type="ECO:0000313" key="3">
    <source>
        <dbReference type="EMBL" id="KFX09687.1"/>
    </source>
</evidence>
<evidence type="ECO:0000256" key="2">
    <source>
        <dbReference type="ARBA" id="ARBA00023002"/>
    </source>
</evidence>
<dbReference type="RefSeq" id="WP_005967703.1">
    <property type="nucleotide sequence ID" value="NZ_JQHP01000001.1"/>
</dbReference>
<dbReference type="Proteomes" id="UP000029257">
    <property type="component" value="Unassembled WGS sequence"/>
</dbReference>
<dbReference type="InterPro" id="IPR036291">
    <property type="entry name" value="NAD(P)-bd_dom_sf"/>
</dbReference>
<evidence type="ECO:0000313" key="5">
    <source>
        <dbReference type="Proteomes" id="UP000029257"/>
    </source>
</evidence>
<comment type="similarity">
    <text evidence="1">Belongs to the short-chain dehydrogenases/reductases (SDR) family.</text>
</comment>
<dbReference type="GO" id="GO:0016491">
    <property type="term" value="F:oxidoreductase activity"/>
    <property type="evidence" value="ECO:0007669"/>
    <property type="project" value="UniProtKB-KW"/>
</dbReference>
<evidence type="ECO:0000256" key="1">
    <source>
        <dbReference type="ARBA" id="ARBA00006484"/>
    </source>
</evidence>
<dbReference type="EMBL" id="JQOH01000002">
    <property type="protein sequence ID" value="KGA29889.1"/>
    <property type="molecule type" value="Genomic_DNA"/>
</dbReference>
<dbReference type="InterPro" id="IPR002347">
    <property type="entry name" value="SDR_fam"/>
</dbReference>
<name>A0AAW3ELM9_9GAMM</name>
<proteinExistence type="inferred from homology"/>
<keyword evidence="2" id="KW-0560">Oxidoreductase</keyword>
<dbReference type="PANTHER" id="PTHR24321">
    <property type="entry name" value="DEHYDROGENASES, SHORT CHAIN"/>
    <property type="match status" value="1"/>
</dbReference>
<organism evidence="3 5">
    <name type="scientific">Pectobacterium wasabiae</name>
    <dbReference type="NCBI Taxonomy" id="55208"/>
    <lineage>
        <taxon>Bacteria</taxon>
        <taxon>Pseudomonadati</taxon>
        <taxon>Pseudomonadota</taxon>
        <taxon>Gammaproteobacteria</taxon>
        <taxon>Enterobacterales</taxon>
        <taxon>Pectobacteriaceae</taxon>
        <taxon>Pectobacterium</taxon>
    </lineage>
</organism>
<dbReference type="AlphaFoldDB" id="A0AAW3ELM9"/>
<dbReference type="InterPro" id="IPR020904">
    <property type="entry name" value="Sc_DH/Rdtase_CS"/>
</dbReference>
<accession>A0AAW3ELM9</accession>
<dbReference type="Gene3D" id="3.40.50.720">
    <property type="entry name" value="NAD(P)-binding Rossmann-like Domain"/>
    <property type="match status" value="1"/>
</dbReference>
<sequence length="249" mass="26451">MNFANKVAIVTGSTNGIGETIADVLHENGAYVVIASKNKERSEKKAYELDKTGQVTLGVECDVADPISVERMINSVMKKFGALHLAVNNAGITGAHNKNIPDQSIDDWNSVINTSLSGVFYCLKYEIPAMLKSGGGSIINLSAVNGLVGIAGLAPYTVAKHGVIGLTQSAALEFADKGIRVNAVAPGYVDTPRMRDVPANVLEAFSHSHPMKRFATRREVANFVSFLLSDMASFCTGGVYPIDGGYLAQ</sequence>
<dbReference type="PROSITE" id="PS00061">
    <property type="entry name" value="ADH_SHORT"/>
    <property type="match status" value="1"/>
</dbReference>
<reference evidence="5 6" key="1">
    <citation type="submission" date="2014-08" db="EMBL/GenBank/DDBJ databases">
        <title>Genome sequences of NCPPB Pectobacterium isolates.</title>
        <authorList>
            <person name="Glover R.H."/>
            <person name="Sapp M."/>
            <person name="Elphinstone J."/>
        </authorList>
    </citation>
    <scope>NUCLEOTIDE SEQUENCE [LARGE SCALE GENOMIC DNA]</scope>
    <source>
        <strain evidence="3 5">NCPPB 3701</strain>
        <strain evidence="4 6">NCPPB3702</strain>
    </source>
</reference>
<keyword evidence="6" id="KW-1185">Reference proteome</keyword>
<comment type="caution">
    <text evidence="3">The sequence shown here is derived from an EMBL/GenBank/DDBJ whole genome shotgun (WGS) entry which is preliminary data.</text>
</comment>
<dbReference type="PRINTS" id="PR00081">
    <property type="entry name" value="GDHRDH"/>
</dbReference>